<organism evidence="2 3">
    <name type="scientific">Colletotrichum scovillei</name>
    <dbReference type="NCBI Taxonomy" id="1209932"/>
    <lineage>
        <taxon>Eukaryota</taxon>
        <taxon>Fungi</taxon>
        <taxon>Dikarya</taxon>
        <taxon>Ascomycota</taxon>
        <taxon>Pezizomycotina</taxon>
        <taxon>Sordariomycetes</taxon>
        <taxon>Hypocreomycetidae</taxon>
        <taxon>Glomerellales</taxon>
        <taxon>Glomerellaceae</taxon>
        <taxon>Colletotrichum</taxon>
        <taxon>Colletotrichum acutatum species complex</taxon>
    </lineage>
</organism>
<feature type="region of interest" description="Disordered" evidence="1">
    <location>
        <begin position="1"/>
        <end position="25"/>
    </location>
</feature>
<keyword evidence="3" id="KW-1185">Reference proteome</keyword>
<evidence type="ECO:0000313" key="3">
    <source>
        <dbReference type="Proteomes" id="UP000699042"/>
    </source>
</evidence>
<protein>
    <submittedName>
        <fullName evidence="2">Uncharacterized protein</fullName>
    </submittedName>
</protein>
<dbReference type="Proteomes" id="UP000699042">
    <property type="component" value="Unassembled WGS sequence"/>
</dbReference>
<feature type="compositionally biased region" description="Polar residues" evidence="1">
    <location>
        <begin position="1"/>
        <end position="13"/>
    </location>
</feature>
<accession>A0A9P7RJ94</accession>
<proteinExistence type="predicted"/>
<evidence type="ECO:0000313" key="2">
    <source>
        <dbReference type="EMBL" id="KAG7059436.1"/>
    </source>
</evidence>
<dbReference type="EMBL" id="JAESDN010000001">
    <property type="protein sequence ID" value="KAG7059436.1"/>
    <property type="molecule type" value="Genomic_DNA"/>
</dbReference>
<sequence>MAITRSSNSSAIPPSQDVPFPESVAAHHPGAQTSVVLRPIFRDNLVLRLTTNKPLWIDDTPPWLR</sequence>
<comment type="caution">
    <text evidence="2">The sequence shown here is derived from an EMBL/GenBank/DDBJ whole genome shotgun (WGS) entry which is preliminary data.</text>
</comment>
<reference evidence="2" key="1">
    <citation type="submission" date="2021-05" db="EMBL/GenBank/DDBJ databases">
        <title>Comparative genomics of three Colletotrichum scovillei strains and genetic complementation revealed genes involved fungal growth and virulence on chili pepper.</title>
        <authorList>
            <person name="Hsieh D.-K."/>
            <person name="Chuang S.-C."/>
            <person name="Chen C.-Y."/>
            <person name="Chao Y.-T."/>
            <person name="Lu M.-Y.J."/>
            <person name="Lee M.-H."/>
            <person name="Shih M.-C."/>
        </authorList>
    </citation>
    <scope>NUCLEOTIDE SEQUENCE</scope>
    <source>
        <strain evidence="2">Coll-153</strain>
    </source>
</reference>
<dbReference type="AlphaFoldDB" id="A0A9P7RJ94"/>
<gene>
    <name evidence="2" type="ORF">JMJ77_006799</name>
</gene>
<name>A0A9P7RJ94_9PEZI</name>
<evidence type="ECO:0000256" key="1">
    <source>
        <dbReference type="SAM" id="MobiDB-lite"/>
    </source>
</evidence>